<dbReference type="Proteomes" id="UP000245698">
    <property type="component" value="Unassembled WGS sequence"/>
</dbReference>
<dbReference type="InterPro" id="IPR008947">
    <property type="entry name" value="PLipase_C/P1_nuclease_dom_sf"/>
</dbReference>
<dbReference type="AlphaFoldDB" id="A0A2P9ALK0"/>
<keyword evidence="2" id="KW-1185">Reference proteome</keyword>
<protein>
    <submittedName>
        <fullName evidence="1">Uncharacterized protein</fullName>
    </submittedName>
</protein>
<dbReference type="GO" id="GO:0016788">
    <property type="term" value="F:hydrolase activity, acting on ester bonds"/>
    <property type="evidence" value="ECO:0007669"/>
    <property type="project" value="InterPro"/>
</dbReference>
<gene>
    <name evidence="1" type="ORF">BQ8482_220169</name>
</gene>
<proteinExistence type="predicted"/>
<sequence length="52" mass="5583">MARKFAYADPVLSEGTLSVLGRTYETDARNVAKSQAALAPARLANVLNDAFK</sequence>
<name>A0A2P9ALK0_9HYPH</name>
<organism evidence="1 2">
    <name type="scientific">Mesorhizobium delmotii</name>
    <dbReference type="NCBI Taxonomy" id="1631247"/>
    <lineage>
        <taxon>Bacteria</taxon>
        <taxon>Pseudomonadati</taxon>
        <taxon>Pseudomonadota</taxon>
        <taxon>Alphaproteobacteria</taxon>
        <taxon>Hyphomicrobiales</taxon>
        <taxon>Phyllobacteriaceae</taxon>
        <taxon>Mesorhizobium</taxon>
    </lineage>
</organism>
<dbReference type="Gene3D" id="1.10.575.10">
    <property type="entry name" value="P1 Nuclease"/>
    <property type="match status" value="1"/>
</dbReference>
<evidence type="ECO:0000313" key="1">
    <source>
        <dbReference type="EMBL" id="SJM31998.1"/>
    </source>
</evidence>
<accession>A0A2P9ALK0</accession>
<evidence type="ECO:0000313" key="2">
    <source>
        <dbReference type="Proteomes" id="UP000245698"/>
    </source>
</evidence>
<dbReference type="EMBL" id="FUIG01000029">
    <property type="protein sequence ID" value="SJM31998.1"/>
    <property type="molecule type" value="Genomic_DNA"/>
</dbReference>
<reference evidence="2" key="1">
    <citation type="submission" date="2016-12" db="EMBL/GenBank/DDBJ databases">
        <authorList>
            <person name="Brunel B."/>
        </authorList>
    </citation>
    <scope>NUCLEOTIDE SEQUENCE [LARGE SCALE GENOMIC DNA]</scope>
</reference>